<evidence type="ECO:0000256" key="5">
    <source>
        <dbReference type="ARBA" id="ARBA00022777"/>
    </source>
</evidence>
<dbReference type="GO" id="GO:0005524">
    <property type="term" value="F:ATP binding"/>
    <property type="evidence" value="ECO:0007669"/>
    <property type="project" value="UniProtKB-KW"/>
</dbReference>
<keyword evidence="6" id="KW-0067">ATP-binding</keyword>
<evidence type="ECO:0000256" key="7">
    <source>
        <dbReference type="ARBA" id="ARBA00047899"/>
    </source>
</evidence>
<keyword evidence="5" id="KW-0418">Kinase</keyword>
<feature type="compositionally biased region" description="Low complexity" evidence="10">
    <location>
        <begin position="187"/>
        <end position="209"/>
    </location>
</feature>
<comment type="catalytic activity">
    <reaction evidence="7">
        <text>L-threonyl-[protein] + ATP = O-phospho-L-threonyl-[protein] + ADP + H(+)</text>
        <dbReference type="Rhea" id="RHEA:46608"/>
        <dbReference type="Rhea" id="RHEA-COMP:11060"/>
        <dbReference type="Rhea" id="RHEA-COMP:11605"/>
        <dbReference type="ChEBI" id="CHEBI:15378"/>
        <dbReference type="ChEBI" id="CHEBI:30013"/>
        <dbReference type="ChEBI" id="CHEBI:30616"/>
        <dbReference type="ChEBI" id="CHEBI:61977"/>
        <dbReference type="ChEBI" id="CHEBI:456216"/>
        <dbReference type="EC" id="2.7.11.1"/>
    </reaction>
</comment>
<feature type="repeat" description="TPR" evidence="9">
    <location>
        <begin position="7"/>
        <end position="40"/>
    </location>
</feature>
<dbReference type="GO" id="GO:0004674">
    <property type="term" value="F:protein serine/threonine kinase activity"/>
    <property type="evidence" value="ECO:0007669"/>
    <property type="project" value="UniProtKB-KW"/>
</dbReference>
<organism evidence="12">
    <name type="scientific">Phaffia rhodozyma</name>
    <name type="common">Yeast</name>
    <name type="synonym">Xanthophyllomyces dendrorhous</name>
    <dbReference type="NCBI Taxonomy" id="264483"/>
    <lineage>
        <taxon>Eukaryota</taxon>
        <taxon>Fungi</taxon>
        <taxon>Dikarya</taxon>
        <taxon>Basidiomycota</taxon>
        <taxon>Agaricomycotina</taxon>
        <taxon>Tremellomycetes</taxon>
        <taxon>Cystofilobasidiales</taxon>
        <taxon>Mrakiaceae</taxon>
        <taxon>Phaffia</taxon>
    </lineage>
</organism>
<feature type="region of interest" description="Disordered" evidence="10">
    <location>
        <begin position="175"/>
        <end position="210"/>
    </location>
</feature>
<sequence>MVNCSKAYEKAREGDTLFAAGNWDGALKLYTKAIELHPQGLDLEYQSYLFVKRSDTFRLKNDLKAASEDIDRALKLDPSRPDFEYRHGIRCFQKNNIAEAIRSFSEAIKLDPSEPTYFIGRASAYNASNEHQAAILDLDQAIERASASDLSSYQHDRQLILDTISRVSTPPFPSTVDAPSSLTVDLSSSPTHQSLSSSRPAHSRSSSFRLQKPQALLVPTSSTLSSPTSSSGNLALHVPPPLAKPTFHANQNYLELVAQRKSDIVRASSRLGFVRHDLNKSDGRLARSADWIQAGERAEEMCEIVKSVDYSPLTSLLLVSEAISVFVNVTNQLAKYHSSSLPSVIYKDRLECITVETISQLHSALDQSRSLLSKLNKKDLWRQCWDHSTDLCLLLDMAITFRTLSYQFFLRLSAFPAVTLGSNTVSSPPVVSGPGSSSSSPISSSPISRPSSATAYGPSPRIKTDDSSSLAARTEESQQQLERMAKGLVEFMDEAKAVKKSDEKGLEAEVVGLIARSDARILDALKIEDKELAEAYAGFQQLKAYSQPSSGSVQNMILEAALKASERSFVDGKIPLVKNWSISRREIAIDSVISTEYASQFCQGSYRSQNVIVRKFPPVTDKRLLLDEIRSWVQVTHPHILTTLGASSTTAGKGLYVVTKYVDLARTADKYFMENRSLNPTAILLEVAGAMHYLHHMKPEVLHEDLRATNIYITPDGHALVANFGLRRIKRQLRKDIPGFPEDEPRWRSPEVLSKIEKPSRSSDVYAFGMTCFELVTRSIPFPGRDDYWVEEAIIDKDTRPSFQGPIYPHLQALTQSCWKKHPKERPSFSEIIRILKTQRSQSGSPPTSGSGPSLNMVDPRTLYPDF</sequence>
<feature type="repeat" description="TPR" evidence="9">
    <location>
        <begin position="81"/>
        <end position="114"/>
    </location>
</feature>
<dbReference type="Pfam" id="PF13432">
    <property type="entry name" value="TPR_16"/>
    <property type="match status" value="1"/>
</dbReference>
<dbReference type="SUPFAM" id="SSF48452">
    <property type="entry name" value="TPR-like"/>
    <property type="match status" value="1"/>
</dbReference>
<evidence type="ECO:0000256" key="3">
    <source>
        <dbReference type="ARBA" id="ARBA00022679"/>
    </source>
</evidence>
<feature type="compositionally biased region" description="Polar residues" evidence="10">
    <location>
        <begin position="467"/>
        <end position="477"/>
    </location>
</feature>
<evidence type="ECO:0000259" key="11">
    <source>
        <dbReference type="PROSITE" id="PS50011"/>
    </source>
</evidence>
<evidence type="ECO:0000256" key="9">
    <source>
        <dbReference type="PROSITE-ProRule" id="PRU00339"/>
    </source>
</evidence>
<dbReference type="Gene3D" id="1.10.510.10">
    <property type="entry name" value="Transferase(Phosphotransferase) domain 1"/>
    <property type="match status" value="1"/>
</dbReference>
<dbReference type="SMART" id="SM00028">
    <property type="entry name" value="TPR"/>
    <property type="match status" value="4"/>
</dbReference>
<feature type="compositionally biased region" description="Low complexity" evidence="10">
    <location>
        <begin position="426"/>
        <end position="452"/>
    </location>
</feature>
<dbReference type="InterPro" id="IPR019734">
    <property type="entry name" value="TPR_rpt"/>
</dbReference>
<feature type="compositionally biased region" description="Low complexity" evidence="10">
    <location>
        <begin position="841"/>
        <end position="854"/>
    </location>
</feature>
<reference evidence="12" key="1">
    <citation type="submission" date="2014-08" db="EMBL/GenBank/DDBJ databases">
        <authorList>
            <person name="Sharma Rahul"/>
            <person name="Thines Marco"/>
        </authorList>
    </citation>
    <scope>NUCLEOTIDE SEQUENCE</scope>
</reference>
<feature type="repeat" description="TPR" evidence="9">
    <location>
        <begin position="47"/>
        <end position="80"/>
    </location>
</feature>
<dbReference type="PANTHER" id="PTHR44329">
    <property type="entry name" value="SERINE/THREONINE-PROTEIN KINASE TNNI3K-RELATED"/>
    <property type="match status" value="1"/>
</dbReference>
<dbReference type="PROSITE" id="PS50011">
    <property type="entry name" value="PROTEIN_KINASE_DOM"/>
    <property type="match status" value="1"/>
</dbReference>
<dbReference type="PROSITE" id="PS00109">
    <property type="entry name" value="PROTEIN_KINASE_TYR"/>
    <property type="match status" value="1"/>
</dbReference>
<dbReference type="InterPro" id="IPR001245">
    <property type="entry name" value="Ser-Thr/Tyr_kinase_cat_dom"/>
</dbReference>
<dbReference type="InterPro" id="IPR008266">
    <property type="entry name" value="Tyr_kinase_AS"/>
</dbReference>
<dbReference type="InterPro" id="IPR011009">
    <property type="entry name" value="Kinase-like_dom_sf"/>
</dbReference>
<dbReference type="EMBL" id="LN483142">
    <property type="protein sequence ID" value="CED83451.1"/>
    <property type="molecule type" value="Genomic_DNA"/>
</dbReference>
<keyword evidence="2" id="KW-0723">Serine/threonine-protein kinase</keyword>
<evidence type="ECO:0000256" key="2">
    <source>
        <dbReference type="ARBA" id="ARBA00022527"/>
    </source>
</evidence>
<dbReference type="PROSITE" id="PS50005">
    <property type="entry name" value="TPR"/>
    <property type="match status" value="3"/>
</dbReference>
<evidence type="ECO:0000256" key="1">
    <source>
        <dbReference type="ARBA" id="ARBA00012513"/>
    </source>
</evidence>
<evidence type="ECO:0000256" key="6">
    <source>
        <dbReference type="ARBA" id="ARBA00022840"/>
    </source>
</evidence>
<name>A0A0F7SPY4_PHARH</name>
<dbReference type="SUPFAM" id="SSF56112">
    <property type="entry name" value="Protein kinase-like (PK-like)"/>
    <property type="match status" value="1"/>
</dbReference>
<feature type="domain" description="Protein kinase" evidence="11">
    <location>
        <begin position="539"/>
        <end position="848"/>
    </location>
</feature>
<dbReference type="InterPro" id="IPR011990">
    <property type="entry name" value="TPR-like_helical_dom_sf"/>
</dbReference>
<feature type="region of interest" description="Disordered" evidence="10">
    <location>
        <begin position="837"/>
        <end position="867"/>
    </location>
</feature>
<dbReference type="Gene3D" id="3.30.200.20">
    <property type="entry name" value="Phosphorylase Kinase, domain 1"/>
    <property type="match status" value="1"/>
</dbReference>
<dbReference type="Gene3D" id="1.25.40.10">
    <property type="entry name" value="Tetratricopeptide repeat domain"/>
    <property type="match status" value="2"/>
</dbReference>
<dbReference type="InterPro" id="IPR051681">
    <property type="entry name" value="Ser/Thr_Kinases-Pseudokinases"/>
</dbReference>
<protein>
    <recommendedName>
        <fullName evidence="1">non-specific serine/threonine protein kinase</fullName>
        <ecNumber evidence="1">2.7.11.1</ecNumber>
    </recommendedName>
</protein>
<keyword evidence="4" id="KW-0547">Nucleotide-binding</keyword>
<dbReference type="InterPro" id="IPR000719">
    <property type="entry name" value="Prot_kinase_dom"/>
</dbReference>
<dbReference type="Pfam" id="PF07714">
    <property type="entry name" value="PK_Tyr_Ser-Thr"/>
    <property type="match status" value="1"/>
</dbReference>
<feature type="compositionally biased region" description="Polar residues" evidence="10">
    <location>
        <begin position="177"/>
        <end position="186"/>
    </location>
</feature>
<evidence type="ECO:0000256" key="10">
    <source>
        <dbReference type="SAM" id="MobiDB-lite"/>
    </source>
</evidence>
<keyword evidence="3" id="KW-0808">Transferase</keyword>
<accession>A0A0F7SPY4</accession>
<dbReference type="AlphaFoldDB" id="A0A0F7SPY4"/>
<comment type="catalytic activity">
    <reaction evidence="8">
        <text>L-seryl-[protein] + ATP = O-phospho-L-seryl-[protein] + ADP + H(+)</text>
        <dbReference type="Rhea" id="RHEA:17989"/>
        <dbReference type="Rhea" id="RHEA-COMP:9863"/>
        <dbReference type="Rhea" id="RHEA-COMP:11604"/>
        <dbReference type="ChEBI" id="CHEBI:15378"/>
        <dbReference type="ChEBI" id="CHEBI:29999"/>
        <dbReference type="ChEBI" id="CHEBI:30616"/>
        <dbReference type="ChEBI" id="CHEBI:83421"/>
        <dbReference type="ChEBI" id="CHEBI:456216"/>
        <dbReference type="EC" id="2.7.11.1"/>
    </reaction>
</comment>
<evidence type="ECO:0000313" key="12">
    <source>
        <dbReference type="EMBL" id="CED83451.1"/>
    </source>
</evidence>
<dbReference type="EC" id="2.7.11.1" evidence="1"/>
<feature type="region of interest" description="Disordered" evidence="10">
    <location>
        <begin position="426"/>
        <end position="477"/>
    </location>
</feature>
<evidence type="ECO:0000256" key="4">
    <source>
        <dbReference type="ARBA" id="ARBA00022741"/>
    </source>
</evidence>
<proteinExistence type="predicted"/>
<dbReference type="PANTHER" id="PTHR44329:SF285">
    <property type="entry name" value="V-MOS MOLONEY MURINE SARCOMA VIRAL ONCO HOMOLOG"/>
    <property type="match status" value="1"/>
</dbReference>
<evidence type="ECO:0000256" key="8">
    <source>
        <dbReference type="ARBA" id="ARBA00048679"/>
    </source>
</evidence>
<keyword evidence="9" id="KW-0802">TPR repeat</keyword>